<reference evidence="1 2" key="1">
    <citation type="journal article" date="2021" name="Genome Biol.">
        <title>AFLAP: assembly-free linkage analysis pipeline using k-mers from genome sequencing data.</title>
        <authorList>
            <person name="Fletcher K."/>
            <person name="Zhang L."/>
            <person name="Gil J."/>
            <person name="Han R."/>
            <person name="Cavanaugh K."/>
            <person name="Michelmore R."/>
        </authorList>
    </citation>
    <scope>NUCLEOTIDE SEQUENCE [LARGE SCALE GENOMIC DNA]</scope>
    <source>
        <strain evidence="1 2">SF5</strain>
    </source>
</reference>
<accession>A0A976IC33</accession>
<gene>
    <name evidence="1" type="ORF">CCR75_001707</name>
</gene>
<sequence length="160" mass="17929">MFSSPRHRTLAVSHFVTKIAQSTDLSAPVIFALHGWRFRGLPVTAMQNSDFHRSLYTPPPIPIMPHTALKVPSEPNLAGIWRREQALDRDVLPILGDLKFRLQYNALNTRASMVGAPFMFFVSVVVQSAKRHTIYFGTARISANSGQNFCPSSNHPWSDP</sequence>
<name>A0A976IC33_BRELC</name>
<evidence type="ECO:0000313" key="1">
    <source>
        <dbReference type="EMBL" id="TDH66136.1"/>
    </source>
</evidence>
<keyword evidence="2" id="KW-1185">Reference proteome</keyword>
<protein>
    <submittedName>
        <fullName evidence="1">Uncharacterized protein</fullName>
    </submittedName>
</protein>
<dbReference type="GeneID" id="94345479"/>
<dbReference type="RefSeq" id="XP_067815635.1">
    <property type="nucleotide sequence ID" value="XM_067959808.1"/>
</dbReference>
<proteinExistence type="predicted"/>
<dbReference type="OrthoDB" id="121889at2759"/>
<comment type="caution">
    <text evidence="1">The sequence shown here is derived from an EMBL/GenBank/DDBJ whole genome shotgun (WGS) entry which is preliminary data.</text>
</comment>
<organism evidence="1 2">
    <name type="scientific">Bremia lactucae</name>
    <name type="common">Lettuce downy mildew</name>
    <dbReference type="NCBI Taxonomy" id="4779"/>
    <lineage>
        <taxon>Eukaryota</taxon>
        <taxon>Sar</taxon>
        <taxon>Stramenopiles</taxon>
        <taxon>Oomycota</taxon>
        <taxon>Peronosporomycetes</taxon>
        <taxon>Peronosporales</taxon>
        <taxon>Peronosporaceae</taxon>
        <taxon>Bremia</taxon>
    </lineage>
</organism>
<dbReference type="AlphaFoldDB" id="A0A976IC33"/>
<dbReference type="EMBL" id="SHOA02000018">
    <property type="protein sequence ID" value="TDH66136.1"/>
    <property type="molecule type" value="Genomic_DNA"/>
</dbReference>
<dbReference type="Proteomes" id="UP000294530">
    <property type="component" value="Unassembled WGS sequence"/>
</dbReference>
<dbReference type="KEGG" id="blac:94345479"/>
<evidence type="ECO:0000313" key="2">
    <source>
        <dbReference type="Proteomes" id="UP000294530"/>
    </source>
</evidence>